<dbReference type="InterPro" id="IPR005025">
    <property type="entry name" value="FMN_Rdtase-like_dom"/>
</dbReference>
<proteinExistence type="predicted"/>
<sequence>MKKVLAINSSIRKNNTFNLLKKIEKKLNEKDIMVDFINLKDYNIKECVGCELCITKDICNLNDDMDILMNKLKNYDGIIISTPVYMSNLSGKLKVFLDRTCRWFHRPELTGCPILLVSTTAGSGLKDTFLTLEKIMYQWGAFPVGKIGRSLGNLNEDVKDKDIDNFVMHLYMDKCKFKPNLNQLINFQVQKVLAVKILTFDRKYWEDKDWISKDYFFNAKIPIVSKIISRSFYKMLYKKVNPVNNNF</sequence>
<evidence type="ECO:0000313" key="4">
    <source>
        <dbReference type="EMBL" id="GAA0717329.1"/>
    </source>
</evidence>
<evidence type="ECO:0000259" key="3">
    <source>
        <dbReference type="Pfam" id="PF03358"/>
    </source>
</evidence>
<organism evidence="4 5">
    <name type="scientific">Clostridium malenominatum</name>
    <dbReference type="NCBI Taxonomy" id="1539"/>
    <lineage>
        <taxon>Bacteria</taxon>
        <taxon>Bacillati</taxon>
        <taxon>Bacillota</taxon>
        <taxon>Clostridia</taxon>
        <taxon>Eubacteriales</taxon>
        <taxon>Clostridiaceae</taxon>
        <taxon>Clostridium</taxon>
    </lineage>
</organism>
<reference evidence="4 5" key="1">
    <citation type="journal article" date="2019" name="Int. J. Syst. Evol. Microbiol.">
        <title>The Global Catalogue of Microorganisms (GCM) 10K type strain sequencing project: providing services to taxonomists for standard genome sequencing and annotation.</title>
        <authorList>
            <consortium name="The Broad Institute Genomics Platform"/>
            <consortium name="The Broad Institute Genome Sequencing Center for Infectious Disease"/>
            <person name="Wu L."/>
            <person name="Ma J."/>
        </authorList>
    </citation>
    <scope>NUCLEOTIDE SEQUENCE [LARGE SCALE GENOMIC DNA]</scope>
    <source>
        <strain evidence="4 5">JCM 1405</strain>
    </source>
</reference>
<feature type="domain" description="NADPH-dependent FMN reductase-like" evidence="3">
    <location>
        <begin position="3"/>
        <end position="147"/>
    </location>
</feature>
<dbReference type="InterPro" id="IPR029039">
    <property type="entry name" value="Flavoprotein-like_sf"/>
</dbReference>
<dbReference type="EMBL" id="BAAACF010000001">
    <property type="protein sequence ID" value="GAA0717329.1"/>
    <property type="molecule type" value="Genomic_DNA"/>
</dbReference>
<name>A0ABN1IM89_9CLOT</name>
<dbReference type="SUPFAM" id="SSF52218">
    <property type="entry name" value="Flavoproteins"/>
    <property type="match status" value="1"/>
</dbReference>
<evidence type="ECO:0000313" key="5">
    <source>
        <dbReference type="Proteomes" id="UP001500339"/>
    </source>
</evidence>
<accession>A0ABN1IM89</accession>
<dbReference type="Pfam" id="PF03358">
    <property type="entry name" value="FMN_red"/>
    <property type="match status" value="1"/>
</dbReference>
<evidence type="ECO:0000256" key="2">
    <source>
        <dbReference type="ARBA" id="ARBA00022643"/>
    </source>
</evidence>
<dbReference type="RefSeq" id="WP_343765698.1">
    <property type="nucleotide sequence ID" value="NZ_BAAACF010000001.1"/>
</dbReference>
<evidence type="ECO:0000256" key="1">
    <source>
        <dbReference type="ARBA" id="ARBA00022630"/>
    </source>
</evidence>
<comment type="caution">
    <text evidence="4">The sequence shown here is derived from an EMBL/GenBank/DDBJ whole genome shotgun (WGS) entry which is preliminary data.</text>
</comment>
<gene>
    <name evidence="4" type="ORF">GCM10008905_02880</name>
</gene>
<keyword evidence="2" id="KW-0288">FMN</keyword>
<keyword evidence="5" id="KW-1185">Reference proteome</keyword>
<dbReference type="Proteomes" id="UP001500339">
    <property type="component" value="Unassembled WGS sequence"/>
</dbReference>
<dbReference type="PANTHER" id="PTHR43278:SF4">
    <property type="entry name" value="NAD(P)H-DEPENDENT FMN-CONTAINING OXIDOREDUCTASE YWQN-RELATED"/>
    <property type="match status" value="1"/>
</dbReference>
<protein>
    <submittedName>
        <fullName evidence="4">Flavodoxin family protein</fullName>
    </submittedName>
</protein>
<dbReference type="PANTHER" id="PTHR43278">
    <property type="entry name" value="NAD(P)H-DEPENDENT FMN-CONTAINING OXIDOREDUCTASE YWQN-RELATED"/>
    <property type="match status" value="1"/>
</dbReference>
<keyword evidence="1" id="KW-0285">Flavoprotein</keyword>
<dbReference type="InterPro" id="IPR051796">
    <property type="entry name" value="ISF_SsuE-like"/>
</dbReference>
<dbReference type="Gene3D" id="3.40.50.360">
    <property type="match status" value="1"/>
</dbReference>